<feature type="domain" description="Baseplate J-like C-terminal" evidence="1">
    <location>
        <begin position="23"/>
        <end position="97"/>
    </location>
</feature>
<dbReference type="AlphaFoldDB" id="X0T6M6"/>
<evidence type="ECO:0000313" key="2">
    <source>
        <dbReference type="EMBL" id="GAF71745.1"/>
    </source>
</evidence>
<evidence type="ECO:0000259" key="1">
    <source>
        <dbReference type="Pfam" id="PF26079"/>
    </source>
</evidence>
<sequence length="101" mass="10870">EGDYVSPITYADIEMFILIKPPTPEVEEGIEDAIDSLFNDEGSPGGTILLSHLRTAIGTSGVFDYEIGNIIVDSVGIGVADIVLTDFKFPKLIEITWGSLP</sequence>
<feature type="non-terminal residue" evidence="2">
    <location>
        <position position="1"/>
    </location>
</feature>
<gene>
    <name evidence="2" type="ORF">S01H1_02821</name>
</gene>
<dbReference type="EMBL" id="BARS01001431">
    <property type="protein sequence ID" value="GAF71745.1"/>
    <property type="molecule type" value="Genomic_DNA"/>
</dbReference>
<name>X0T6M6_9ZZZZ</name>
<organism evidence="2">
    <name type="scientific">marine sediment metagenome</name>
    <dbReference type="NCBI Taxonomy" id="412755"/>
    <lineage>
        <taxon>unclassified sequences</taxon>
        <taxon>metagenomes</taxon>
        <taxon>ecological metagenomes</taxon>
    </lineage>
</organism>
<dbReference type="Pfam" id="PF26079">
    <property type="entry name" value="Baseplate_J_C"/>
    <property type="match status" value="1"/>
</dbReference>
<protein>
    <recommendedName>
        <fullName evidence="1">Baseplate J-like C-terminal domain-containing protein</fullName>
    </recommendedName>
</protein>
<reference evidence="2" key="1">
    <citation type="journal article" date="2014" name="Front. Microbiol.">
        <title>High frequency of phylogenetically diverse reductive dehalogenase-homologous genes in deep subseafloor sedimentary metagenomes.</title>
        <authorList>
            <person name="Kawai M."/>
            <person name="Futagami T."/>
            <person name="Toyoda A."/>
            <person name="Takaki Y."/>
            <person name="Nishi S."/>
            <person name="Hori S."/>
            <person name="Arai W."/>
            <person name="Tsubouchi T."/>
            <person name="Morono Y."/>
            <person name="Uchiyama I."/>
            <person name="Ito T."/>
            <person name="Fujiyama A."/>
            <person name="Inagaki F."/>
            <person name="Takami H."/>
        </authorList>
    </citation>
    <scope>NUCLEOTIDE SEQUENCE</scope>
    <source>
        <strain evidence="2">Expedition CK06-06</strain>
    </source>
</reference>
<comment type="caution">
    <text evidence="2">The sequence shown here is derived from an EMBL/GenBank/DDBJ whole genome shotgun (WGS) entry which is preliminary data.</text>
</comment>
<accession>X0T6M6</accession>
<dbReference type="InterPro" id="IPR058530">
    <property type="entry name" value="Baseplate_J-like_C"/>
</dbReference>
<proteinExistence type="predicted"/>